<evidence type="ECO:0000313" key="4">
    <source>
        <dbReference type="Proteomes" id="UP000324738"/>
    </source>
</evidence>
<dbReference type="RefSeq" id="WP_149301027.1">
    <property type="nucleotide sequence ID" value="NZ_VTWH01000003.1"/>
</dbReference>
<accession>A0A5B0DTI6</accession>
<dbReference type="Pfam" id="PF03625">
    <property type="entry name" value="DUF302"/>
    <property type="match status" value="1"/>
</dbReference>
<comment type="caution">
    <text evidence="3">The sequence shown here is derived from an EMBL/GenBank/DDBJ whole genome shotgun (WGS) entry which is preliminary data.</text>
</comment>
<dbReference type="AlphaFoldDB" id="A0A5B0DTI6"/>
<keyword evidence="1" id="KW-0732">Signal</keyword>
<evidence type="ECO:0000259" key="2">
    <source>
        <dbReference type="Pfam" id="PF03625"/>
    </source>
</evidence>
<reference evidence="3 4" key="1">
    <citation type="submission" date="2019-08" db="EMBL/GenBank/DDBJ databases">
        <title>Aureimonas fodiniaquatilis sp. nov., isolated from a coal mine wastewater.</title>
        <authorList>
            <person name="Kim W."/>
        </authorList>
    </citation>
    <scope>NUCLEOTIDE SEQUENCE [LARGE SCALE GENOMIC DNA]</scope>
    <source>
        <strain evidence="3 4">CAU 1482</strain>
    </source>
</reference>
<dbReference type="InterPro" id="IPR035923">
    <property type="entry name" value="TT1751-like_sf"/>
</dbReference>
<proteinExistence type="predicted"/>
<keyword evidence="4" id="KW-1185">Reference proteome</keyword>
<dbReference type="CDD" id="cd14797">
    <property type="entry name" value="DUF302"/>
    <property type="match status" value="1"/>
</dbReference>
<feature type="signal peptide" evidence="1">
    <location>
        <begin position="1"/>
        <end position="25"/>
    </location>
</feature>
<protein>
    <submittedName>
        <fullName evidence="3">DUF302 domain-containing protein</fullName>
    </submittedName>
</protein>
<dbReference type="Gene3D" id="3.30.310.70">
    <property type="entry name" value="TT1751-like domain"/>
    <property type="match status" value="1"/>
</dbReference>
<feature type="domain" description="DUF302" evidence="2">
    <location>
        <begin position="60"/>
        <end position="121"/>
    </location>
</feature>
<feature type="chain" id="PRO_5022704848" evidence="1">
    <location>
        <begin position="26"/>
        <end position="158"/>
    </location>
</feature>
<sequence>MIPRLLLPLLGFAFLLLSAGHTAWAADDWVVRQSRYDVEETSKRLEEVIERSGSVVLGVIDHEAAARLVGEELSQMRVVMFSKPKISTPLMRQNKRLGIDLPQRILIWDEEGATQIGYVDPGVLAQRYGLSAQDREWQEMRSSLDALTQAAISRTDRR</sequence>
<dbReference type="Proteomes" id="UP000324738">
    <property type="component" value="Unassembled WGS sequence"/>
</dbReference>
<evidence type="ECO:0000256" key="1">
    <source>
        <dbReference type="SAM" id="SignalP"/>
    </source>
</evidence>
<dbReference type="SUPFAM" id="SSF103247">
    <property type="entry name" value="TT1751-like"/>
    <property type="match status" value="1"/>
</dbReference>
<dbReference type="OrthoDB" id="9799367at2"/>
<dbReference type="InterPro" id="IPR005180">
    <property type="entry name" value="DUF302"/>
</dbReference>
<dbReference type="EMBL" id="VTWH01000003">
    <property type="protein sequence ID" value="KAA0969743.1"/>
    <property type="molecule type" value="Genomic_DNA"/>
</dbReference>
<gene>
    <name evidence="3" type="ORF">FPY71_14600</name>
</gene>
<evidence type="ECO:0000313" key="3">
    <source>
        <dbReference type="EMBL" id="KAA0969743.1"/>
    </source>
</evidence>
<name>A0A5B0DTI6_9HYPH</name>
<dbReference type="PANTHER" id="PTHR38342">
    <property type="entry name" value="SLR5037 PROTEIN"/>
    <property type="match status" value="1"/>
</dbReference>
<dbReference type="PANTHER" id="PTHR38342:SF2">
    <property type="entry name" value="INNER MEMBRANE OR EXPORTED"/>
    <property type="match status" value="1"/>
</dbReference>
<organism evidence="3 4">
    <name type="scientific">Aureimonas fodinaquatilis</name>
    <dbReference type="NCBI Taxonomy" id="2565783"/>
    <lineage>
        <taxon>Bacteria</taxon>
        <taxon>Pseudomonadati</taxon>
        <taxon>Pseudomonadota</taxon>
        <taxon>Alphaproteobacteria</taxon>
        <taxon>Hyphomicrobiales</taxon>
        <taxon>Aurantimonadaceae</taxon>
        <taxon>Aureimonas</taxon>
    </lineage>
</organism>